<keyword evidence="3" id="KW-0560">Oxidoreductase</keyword>
<gene>
    <name evidence="7" type="ORF">SAMN06893097_11288</name>
</gene>
<evidence type="ECO:0000313" key="8">
    <source>
        <dbReference type="Proteomes" id="UP000219514"/>
    </source>
</evidence>
<dbReference type="EMBL" id="OBDO01000012">
    <property type="protein sequence ID" value="SNX98792.1"/>
    <property type="molecule type" value="Genomic_DNA"/>
</dbReference>
<dbReference type="Gene3D" id="3.90.380.10">
    <property type="entry name" value="Naphthalene 1,2-dioxygenase Alpha Subunit, Chain A, domain 1"/>
    <property type="match status" value="1"/>
</dbReference>
<dbReference type="PROSITE" id="PS51296">
    <property type="entry name" value="RIESKE"/>
    <property type="match status" value="1"/>
</dbReference>
<dbReference type="Proteomes" id="UP000219514">
    <property type="component" value="Unassembled WGS sequence"/>
</dbReference>
<dbReference type="GO" id="GO:0008168">
    <property type="term" value="F:methyltransferase activity"/>
    <property type="evidence" value="ECO:0007669"/>
    <property type="project" value="UniProtKB-KW"/>
</dbReference>
<reference evidence="7 8" key="1">
    <citation type="submission" date="2017-09" db="EMBL/GenBank/DDBJ databases">
        <authorList>
            <person name="Ehlers B."/>
            <person name="Leendertz F.H."/>
        </authorList>
    </citation>
    <scope>NUCLEOTIDE SEQUENCE [LARGE SCALE GENOMIC DNA]</scope>
    <source>
        <strain evidence="7 8">DSM 46844</strain>
    </source>
</reference>
<evidence type="ECO:0000256" key="5">
    <source>
        <dbReference type="ARBA" id="ARBA00023014"/>
    </source>
</evidence>
<sequence>MYPLNAWYAAAWDAEVGRAPLARTICERPLVLYRAADGRAVALADACWHRLVPLSMGRVDGDDLVCGYHGLGFGRDGRCTRMPAQETLNPSAAVRSYPVVERHRFVWIWPGDPSLADPALVPDLHWNDDPEWTGDGETIHLDCDYRLVLDNLMDLTHEQFLHAGSLASQELSDCEPEVEHGDRHVTLTRWMLGIDAPPFLGMQLARKDPGHTGPVDRWQVIRFEAPATIAIDVGVAPKGSGAPEGDRSAGINGYVLNTVTPSAAGACHYFWAFVRNYHLGDQGLTTLLRNSVSRVFREDTAMLNAQQRAIEANPDHEFYNLNIDAGGMWVRRVIDAQVAVEQGRERAHPSELTAVAAGTRRPSGC</sequence>
<evidence type="ECO:0000259" key="6">
    <source>
        <dbReference type="PROSITE" id="PS51296"/>
    </source>
</evidence>
<dbReference type="PANTHER" id="PTHR21266:SF60">
    <property type="entry name" value="3-KETOSTEROID-9-ALPHA-MONOOXYGENASE, OXYGENASE COMPONENT"/>
    <property type="match status" value="1"/>
</dbReference>
<dbReference type="InterPro" id="IPR017941">
    <property type="entry name" value="Rieske_2Fe-2S"/>
</dbReference>
<dbReference type="Gene3D" id="2.102.10.10">
    <property type="entry name" value="Rieske [2Fe-2S] iron-sulphur domain"/>
    <property type="match status" value="1"/>
</dbReference>
<organism evidence="7 8">
    <name type="scientific">Geodermatophilus sabuli</name>
    <dbReference type="NCBI Taxonomy" id="1564158"/>
    <lineage>
        <taxon>Bacteria</taxon>
        <taxon>Bacillati</taxon>
        <taxon>Actinomycetota</taxon>
        <taxon>Actinomycetes</taxon>
        <taxon>Geodermatophilales</taxon>
        <taxon>Geodermatophilaceae</taxon>
        <taxon>Geodermatophilus</taxon>
    </lineage>
</organism>
<keyword evidence="5" id="KW-0411">Iron-sulfur</keyword>
<dbReference type="Pfam" id="PF00355">
    <property type="entry name" value="Rieske"/>
    <property type="match status" value="1"/>
</dbReference>
<evidence type="ECO:0000313" key="7">
    <source>
        <dbReference type="EMBL" id="SNX98792.1"/>
    </source>
</evidence>
<dbReference type="SUPFAM" id="SSF55961">
    <property type="entry name" value="Bet v1-like"/>
    <property type="match status" value="1"/>
</dbReference>
<keyword evidence="7" id="KW-0489">Methyltransferase</keyword>
<keyword evidence="2" id="KW-0479">Metal-binding</keyword>
<dbReference type="GO" id="GO:0004497">
    <property type="term" value="F:monooxygenase activity"/>
    <property type="evidence" value="ECO:0007669"/>
    <property type="project" value="UniProtKB-ARBA"/>
</dbReference>
<dbReference type="Pfam" id="PF19112">
    <property type="entry name" value="VanA_C"/>
    <property type="match status" value="1"/>
</dbReference>
<dbReference type="GO" id="GO:0032259">
    <property type="term" value="P:methylation"/>
    <property type="evidence" value="ECO:0007669"/>
    <property type="project" value="UniProtKB-KW"/>
</dbReference>
<name>A0A285EI50_9ACTN</name>
<evidence type="ECO:0000256" key="2">
    <source>
        <dbReference type="ARBA" id="ARBA00022723"/>
    </source>
</evidence>
<keyword evidence="8" id="KW-1185">Reference proteome</keyword>
<dbReference type="CDD" id="cd08878">
    <property type="entry name" value="RHO_alpha_C_DMO-like"/>
    <property type="match status" value="1"/>
</dbReference>
<evidence type="ECO:0000256" key="1">
    <source>
        <dbReference type="ARBA" id="ARBA00022714"/>
    </source>
</evidence>
<dbReference type="PANTHER" id="PTHR21266">
    <property type="entry name" value="IRON-SULFUR DOMAIN CONTAINING PROTEIN"/>
    <property type="match status" value="1"/>
</dbReference>
<keyword evidence="4" id="KW-0408">Iron</keyword>
<dbReference type="InterPro" id="IPR050584">
    <property type="entry name" value="Cholesterol_7-desaturase"/>
</dbReference>
<evidence type="ECO:0000256" key="4">
    <source>
        <dbReference type="ARBA" id="ARBA00023004"/>
    </source>
</evidence>
<evidence type="ECO:0000256" key="3">
    <source>
        <dbReference type="ARBA" id="ARBA00023002"/>
    </source>
</evidence>
<dbReference type="SUPFAM" id="SSF50022">
    <property type="entry name" value="ISP domain"/>
    <property type="match status" value="1"/>
</dbReference>
<proteinExistence type="predicted"/>
<dbReference type="OrthoDB" id="5243643at2"/>
<keyword evidence="7" id="KW-0808">Transferase</keyword>
<accession>A0A285EI50</accession>
<protein>
    <submittedName>
        <fullName evidence="7">Vanillate demethylase subunit A</fullName>
    </submittedName>
</protein>
<keyword evidence="1" id="KW-0001">2Fe-2S</keyword>
<dbReference type="RefSeq" id="WP_097208708.1">
    <property type="nucleotide sequence ID" value="NZ_JACHXB010000008.1"/>
</dbReference>
<dbReference type="GO" id="GO:0051537">
    <property type="term" value="F:2 iron, 2 sulfur cluster binding"/>
    <property type="evidence" value="ECO:0007669"/>
    <property type="project" value="UniProtKB-KW"/>
</dbReference>
<dbReference type="GO" id="GO:0016705">
    <property type="term" value="F:oxidoreductase activity, acting on paired donors, with incorporation or reduction of molecular oxygen"/>
    <property type="evidence" value="ECO:0007669"/>
    <property type="project" value="UniProtKB-ARBA"/>
</dbReference>
<feature type="domain" description="Rieske" evidence="6">
    <location>
        <begin position="7"/>
        <end position="108"/>
    </location>
</feature>
<dbReference type="InterPro" id="IPR044043">
    <property type="entry name" value="VanA_C_cat"/>
</dbReference>
<dbReference type="InterPro" id="IPR036922">
    <property type="entry name" value="Rieske_2Fe-2S_sf"/>
</dbReference>
<dbReference type="GO" id="GO:0046872">
    <property type="term" value="F:metal ion binding"/>
    <property type="evidence" value="ECO:0007669"/>
    <property type="project" value="UniProtKB-KW"/>
</dbReference>
<dbReference type="AlphaFoldDB" id="A0A285EI50"/>